<dbReference type="AlphaFoldDB" id="A0A7C3SJ73"/>
<protein>
    <submittedName>
        <fullName evidence="4">Glycosyltransferase</fullName>
    </submittedName>
</protein>
<accession>A0A7C3SJ73</accession>
<dbReference type="PANTHER" id="PTHR45947">
    <property type="entry name" value="SULFOQUINOVOSYL TRANSFERASE SQD2"/>
    <property type="match status" value="1"/>
</dbReference>
<gene>
    <name evidence="4" type="ORF">ENV62_06675</name>
</gene>
<dbReference type="InterPro" id="IPR001296">
    <property type="entry name" value="Glyco_trans_1"/>
</dbReference>
<keyword evidence="4" id="KW-0808">Transferase</keyword>
<reference evidence="4" key="1">
    <citation type="journal article" date="2020" name="mSystems">
        <title>Genome- and Community-Level Interaction Insights into Carbon Utilization and Element Cycling Functions of Hydrothermarchaeota in Hydrothermal Sediment.</title>
        <authorList>
            <person name="Zhou Z."/>
            <person name="Liu Y."/>
            <person name="Xu W."/>
            <person name="Pan J."/>
            <person name="Luo Z.H."/>
            <person name="Li M."/>
        </authorList>
    </citation>
    <scope>NUCLEOTIDE SEQUENCE [LARGE SCALE GENOMIC DNA]</scope>
    <source>
        <strain evidence="4">SpSt-776</strain>
    </source>
</reference>
<dbReference type="PANTHER" id="PTHR45947:SF13">
    <property type="entry name" value="TRANSFERASE"/>
    <property type="match status" value="1"/>
</dbReference>
<name>A0A7C3SJ73_9BACT</name>
<proteinExistence type="predicted"/>
<dbReference type="Gene3D" id="3.40.50.2000">
    <property type="entry name" value="Glycogen Phosphorylase B"/>
    <property type="match status" value="2"/>
</dbReference>
<organism evidence="4">
    <name type="scientific">Desulfobacca acetoxidans</name>
    <dbReference type="NCBI Taxonomy" id="60893"/>
    <lineage>
        <taxon>Bacteria</taxon>
        <taxon>Pseudomonadati</taxon>
        <taxon>Thermodesulfobacteriota</taxon>
        <taxon>Desulfobaccia</taxon>
        <taxon>Desulfobaccales</taxon>
        <taxon>Desulfobaccaceae</taxon>
        <taxon>Desulfobacca</taxon>
    </lineage>
</organism>
<dbReference type="Pfam" id="PF00534">
    <property type="entry name" value="Glycos_transf_1"/>
    <property type="match status" value="1"/>
</dbReference>
<feature type="domain" description="Glycosyltransferase subfamily 4-like N-terminal" evidence="3">
    <location>
        <begin position="28"/>
        <end position="234"/>
    </location>
</feature>
<feature type="region of interest" description="Disordered" evidence="1">
    <location>
        <begin position="421"/>
        <end position="455"/>
    </location>
</feature>
<dbReference type="Pfam" id="PF13439">
    <property type="entry name" value="Glyco_transf_4"/>
    <property type="match status" value="1"/>
</dbReference>
<evidence type="ECO:0000313" key="4">
    <source>
        <dbReference type="EMBL" id="HGB14900.1"/>
    </source>
</evidence>
<comment type="caution">
    <text evidence="4">The sequence shown here is derived from an EMBL/GenBank/DDBJ whole genome shotgun (WGS) entry which is preliminary data.</text>
</comment>
<evidence type="ECO:0000259" key="2">
    <source>
        <dbReference type="Pfam" id="PF00534"/>
    </source>
</evidence>
<dbReference type="EMBL" id="DTHB01000046">
    <property type="protein sequence ID" value="HGB14900.1"/>
    <property type="molecule type" value="Genomic_DNA"/>
</dbReference>
<dbReference type="InterPro" id="IPR028098">
    <property type="entry name" value="Glyco_trans_4-like_N"/>
</dbReference>
<dbReference type="InterPro" id="IPR050194">
    <property type="entry name" value="Glycosyltransferase_grp1"/>
</dbReference>
<evidence type="ECO:0000259" key="3">
    <source>
        <dbReference type="Pfam" id="PF13439"/>
    </source>
</evidence>
<feature type="domain" description="Glycosyl transferase family 1" evidence="2">
    <location>
        <begin position="245"/>
        <end position="395"/>
    </location>
</feature>
<dbReference type="SUPFAM" id="SSF53756">
    <property type="entry name" value="UDP-Glycosyltransferase/glycogen phosphorylase"/>
    <property type="match status" value="1"/>
</dbReference>
<evidence type="ECO:0000256" key="1">
    <source>
        <dbReference type="SAM" id="MobiDB-lite"/>
    </source>
</evidence>
<sequence>MAKEFAFSRRPLRLLLVAHHLPTEPRAGTESYCLSLGKALTNSGLKVTFLAPQGPPLRGLQDSVSWQQGELSGLPLLSFTRANPNPLLSLRHPGYEAAFRGILAHHRFDVIHFHHTYLSSISLLREAQQAAVPVVLTLHDAWHLCPRLHLVNDQGLCPGPESPEKCAACLEGPGARSTGEISSRLAKFLAKRLRFVHRYLSGCRLLAPSRFIRNLHYDYGVARGEIIHLPLGLDELGPASPDPPSVPPKFVFLGNLVPVKRVDVAVAAFAPLAGQAVLEVWGQLFLPYQKLFLDTIRPYSHIIYKGPYHRQDLPRILAGATATVITSDFENYPLVVRESLMLQVPVIGSAAGGIPEIIQHQENGLLFPRGDAEALRQQVMRLLRHPDLAARLRREIKPVKTIGQEAQALVDLYRTLALTPPGKPVLRRPGPGPGAGPQRRFRRQWSEPMASAPLS</sequence>
<dbReference type="GO" id="GO:0016757">
    <property type="term" value="F:glycosyltransferase activity"/>
    <property type="evidence" value="ECO:0007669"/>
    <property type="project" value="InterPro"/>
</dbReference>